<dbReference type="AlphaFoldDB" id="A0AAD8BPA9"/>
<comment type="caution">
    <text evidence="1">The sequence shown here is derived from an EMBL/GenBank/DDBJ whole genome shotgun (WGS) entry which is preliminary data.</text>
</comment>
<protein>
    <submittedName>
        <fullName evidence="1">Uncharacterized protein</fullName>
    </submittedName>
</protein>
<keyword evidence="2" id="KW-1185">Reference proteome</keyword>
<reference evidence="1" key="2">
    <citation type="submission" date="2023-04" db="EMBL/GenBank/DDBJ databases">
        <authorList>
            <person name="Bu L."/>
            <person name="Lu L."/>
            <person name="Laidemitt M.R."/>
            <person name="Zhang S.M."/>
            <person name="Mutuku M."/>
            <person name="Mkoji G."/>
            <person name="Steinauer M."/>
            <person name="Loker E.S."/>
        </authorList>
    </citation>
    <scope>NUCLEOTIDE SEQUENCE</scope>
    <source>
        <strain evidence="1">KasaAsao</strain>
        <tissue evidence="1">Whole Snail</tissue>
    </source>
</reference>
<sequence length="114" mass="12992">MLKSIRRVSETNLNRKFSNALNKIISGSILANPDLPSEKTNRTVVWGPKRRGGAITLLKNYVRIIMYTYLKFFDMWRRGRCGAHTSLVVWDPNISGSGPAMSNVYFDNRRRGGD</sequence>
<dbReference type="EMBL" id="JASAOG010000049">
    <property type="protein sequence ID" value="KAK0058319.1"/>
    <property type="molecule type" value="Genomic_DNA"/>
</dbReference>
<name>A0AAD8BPA9_BIOPF</name>
<dbReference type="Proteomes" id="UP001233172">
    <property type="component" value="Unassembled WGS sequence"/>
</dbReference>
<accession>A0AAD8BPA9</accession>
<proteinExistence type="predicted"/>
<evidence type="ECO:0000313" key="2">
    <source>
        <dbReference type="Proteomes" id="UP001233172"/>
    </source>
</evidence>
<evidence type="ECO:0000313" key="1">
    <source>
        <dbReference type="EMBL" id="KAK0058319.1"/>
    </source>
</evidence>
<gene>
    <name evidence="1" type="ORF">Bpfe_012320</name>
</gene>
<reference evidence="1" key="1">
    <citation type="journal article" date="2023" name="PLoS Negl. Trop. Dis.">
        <title>A genome sequence for Biomphalaria pfeifferi, the major vector snail for the human-infecting parasite Schistosoma mansoni.</title>
        <authorList>
            <person name="Bu L."/>
            <person name="Lu L."/>
            <person name="Laidemitt M.R."/>
            <person name="Zhang S.M."/>
            <person name="Mutuku M."/>
            <person name="Mkoji G."/>
            <person name="Steinauer M."/>
            <person name="Loker E.S."/>
        </authorList>
    </citation>
    <scope>NUCLEOTIDE SEQUENCE</scope>
    <source>
        <strain evidence="1">KasaAsao</strain>
    </source>
</reference>
<organism evidence="1 2">
    <name type="scientific">Biomphalaria pfeifferi</name>
    <name type="common">Bloodfluke planorb</name>
    <name type="synonym">Freshwater snail</name>
    <dbReference type="NCBI Taxonomy" id="112525"/>
    <lineage>
        <taxon>Eukaryota</taxon>
        <taxon>Metazoa</taxon>
        <taxon>Spiralia</taxon>
        <taxon>Lophotrochozoa</taxon>
        <taxon>Mollusca</taxon>
        <taxon>Gastropoda</taxon>
        <taxon>Heterobranchia</taxon>
        <taxon>Euthyneura</taxon>
        <taxon>Panpulmonata</taxon>
        <taxon>Hygrophila</taxon>
        <taxon>Lymnaeoidea</taxon>
        <taxon>Planorbidae</taxon>
        <taxon>Biomphalaria</taxon>
    </lineage>
</organism>